<dbReference type="EMBL" id="MCOG01001002">
    <property type="protein sequence ID" value="ORX89962.1"/>
    <property type="molecule type" value="Genomic_DNA"/>
</dbReference>
<sequence length="193" mass="21408">MLKLLEVVPVLELQLFQEDADNDYCVSSTGEVTGRTEGFCNSDCTLYECKAGICSNTLSITCGKGYYLVSTNALVNSATTGTLYECKDALGDCGAVPTSEIQLVSANADTDNKLLIHTFNVMEPIVVRLTSHPYLYYPQVKYRYTNANQKIYDTASDEICLNTNKIVEFTLDSCSNDKTDYYTKEETNGQRQA</sequence>
<proteinExistence type="predicted"/>
<protein>
    <submittedName>
        <fullName evidence="1">Uncharacterized protein</fullName>
    </submittedName>
</protein>
<accession>A0A1Y1XW51</accession>
<gene>
    <name evidence="1" type="ORF">LY90DRAFT_521045</name>
</gene>
<keyword evidence="2" id="KW-1185">Reference proteome</keyword>
<reference evidence="1 2" key="1">
    <citation type="submission" date="2016-08" db="EMBL/GenBank/DDBJ databases">
        <title>A Parts List for Fungal Cellulosomes Revealed by Comparative Genomics.</title>
        <authorList>
            <consortium name="DOE Joint Genome Institute"/>
            <person name="Haitjema C.H."/>
            <person name="Gilmore S.P."/>
            <person name="Henske J.K."/>
            <person name="Solomon K.V."/>
            <person name="De Groot R."/>
            <person name="Kuo A."/>
            <person name="Mondo S.J."/>
            <person name="Salamov A.A."/>
            <person name="Labutti K."/>
            <person name="Zhao Z."/>
            <person name="Chiniquy J."/>
            <person name="Barry K."/>
            <person name="Brewer H.M."/>
            <person name="Purvine S.O."/>
            <person name="Wright A.T."/>
            <person name="Boxma B."/>
            <person name="Van Alen T."/>
            <person name="Hackstein J.H."/>
            <person name="Baker S.E."/>
            <person name="Grigoriev I.V."/>
            <person name="O'Malley M.A."/>
        </authorList>
    </citation>
    <scope>NUCLEOTIDE SEQUENCE [LARGE SCALE GENOMIC DNA]</scope>
    <source>
        <strain evidence="1 2">G1</strain>
    </source>
</reference>
<name>A0A1Y1XW51_9FUNG</name>
<comment type="caution">
    <text evidence="1">The sequence shown here is derived from an EMBL/GenBank/DDBJ whole genome shotgun (WGS) entry which is preliminary data.</text>
</comment>
<evidence type="ECO:0000313" key="1">
    <source>
        <dbReference type="EMBL" id="ORX89962.1"/>
    </source>
</evidence>
<organism evidence="1 2">
    <name type="scientific">Neocallimastix californiae</name>
    <dbReference type="NCBI Taxonomy" id="1754190"/>
    <lineage>
        <taxon>Eukaryota</taxon>
        <taxon>Fungi</taxon>
        <taxon>Fungi incertae sedis</taxon>
        <taxon>Chytridiomycota</taxon>
        <taxon>Chytridiomycota incertae sedis</taxon>
        <taxon>Neocallimastigomycetes</taxon>
        <taxon>Neocallimastigales</taxon>
        <taxon>Neocallimastigaceae</taxon>
        <taxon>Neocallimastix</taxon>
    </lineage>
</organism>
<dbReference type="AlphaFoldDB" id="A0A1Y1XW51"/>
<dbReference type="Proteomes" id="UP000193920">
    <property type="component" value="Unassembled WGS sequence"/>
</dbReference>
<evidence type="ECO:0000313" key="2">
    <source>
        <dbReference type="Proteomes" id="UP000193920"/>
    </source>
</evidence>